<comment type="caution">
    <text evidence="6">The sequence shown here is derived from an EMBL/GenBank/DDBJ whole genome shotgun (WGS) entry which is preliminary data.</text>
</comment>
<dbReference type="AlphaFoldDB" id="A0AB34K8U9"/>
<evidence type="ECO:0000256" key="2">
    <source>
        <dbReference type="ARBA" id="ARBA00023186"/>
    </source>
</evidence>
<keyword evidence="3" id="KW-0539">Nucleus</keyword>
<evidence type="ECO:0000256" key="1">
    <source>
        <dbReference type="ARBA" id="ARBA00004123"/>
    </source>
</evidence>
<feature type="region of interest" description="Disordered" evidence="4">
    <location>
        <begin position="277"/>
        <end position="368"/>
    </location>
</feature>
<keyword evidence="7" id="KW-1185">Reference proteome</keyword>
<reference evidence="6 7" key="1">
    <citation type="journal article" date="2024" name="Science">
        <title>Giant polyketide synthase enzymes in the biosynthesis of giant marine polyether toxins.</title>
        <authorList>
            <person name="Fallon T.R."/>
            <person name="Shende V.V."/>
            <person name="Wierzbicki I.H."/>
            <person name="Pendleton A.L."/>
            <person name="Watervoot N.F."/>
            <person name="Auber R.P."/>
            <person name="Gonzalez D.J."/>
            <person name="Wisecaver J.H."/>
            <person name="Moore B.S."/>
        </authorList>
    </citation>
    <scope>NUCLEOTIDE SEQUENCE [LARGE SCALE GENOMIC DNA]</scope>
    <source>
        <strain evidence="6 7">12B1</strain>
    </source>
</reference>
<gene>
    <name evidence="6" type="ORF">AB1Y20_001500</name>
</gene>
<feature type="compositionally biased region" description="Acidic residues" evidence="4">
    <location>
        <begin position="299"/>
        <end position="317"/>
    </location>
</feature>
<dbReference type="EMBL" id="JBGBPQ010000001">
    <property type="protein sequence ID" value="KAL1530600.1"/>
    <property type="molecule type" value="Genomic_DNA"/>
</dbReference>
<evidence type="ECO:0000313" key="6">
    <source>
        <dbReference type="EMBL" id="KAL1530600.1"/>
    </source>
</evidence>
<evidence type="ECO:0000256" key="4">
    <source>
        <dbReference type="SAM" id="MobiDB-lite"/>
    </source>
</evidence>
<evidence type="ECO:0000313" key="7">
    <source>
        <dbReference type="Proteomes" id="UP001515480"/>
    </source>
</evidence>
<organism evidence="6 7">
    <name type="scientific">Prymnesium parvum</name>
    <name type="common">Toxic golden alga</name>
    <dbReference type="NCBI Taxonomy" id="97485"/>
    <lineage>
        <taxon>Eukaryota</taxon>
        <taxon>Haptista</taxon>
        <taxon>Haptophyta</taxon>
        <taxon>Prymnesiophyceae</taxon>
        <taxon>Prymnesiales</taxon>
        <taxon>Prymnesiaceae</taxon>
        <taxon>Prymnesium</taxon>
    </lineage>
</organism>
<comment type="subcellular location">
    <subcellularLocation>
        <location evidence="1">Nucleus</location>
    </subcellularLocation>
</comment>
<dbReference type="Proteomes" id="UP001515480">
    <property type="component" value="Unassembled WGS sequence"/>
</dbReference>
<dbReference type="InterPro" id="IPR014876">
    <property type="entry name" value="DEK_C"/>
</dbReference>
<keyword evidence="2" id="KW-0143">Chaperone</keyword>
<dbReference type="GO" id="GO:0005634">
    <property type="term" value="C:nucleus"/>
    <property type="evidence" value="ECO:0007669"/>
    <property type="project" value="UniProtKB-SubCell"/>
</dbReference>
<dbReference type="PROSITE" id="PS51998">
    <property type="entry name" value="DEK_C"/>
    <property type="match status" value="1"/>
</dbReference>
<feature type="compositionally biased region" description="Pro residues" evidence="4">
    <location>
        <begin position="359"/>
        <end position="368"/>
    </location>
</feature>
<dbReference type="InterPro" id="IPR019098">
    <property type="entry name" value="Histone_chaperone_domain_CHZ"/>
</dbReference>
<dbReference type="SMART" id="SM01082">
    <property type="entry name" value="CHZ"/>
    <property type="match status" value="1"/>
</dbReference>
<evidence type="ECO:0000256" key="3">
    <source>
        <dbReference type="ARBA" id="ARBA00023242"/>
    </source>
</evidence>
<dbReference type="Pfam" id="PF08766">
    <property type="entry name" value="DEK_C"/>
    <property type="match status" value="1"/>
</dbReference>
<protein>
    <recommendedName>
        <fullName evidence="5">DEK-C domain-containing protein</fullName>
    </recommendedName>
</protein>
<name>A0AB34K8U9_PRYPA</name>
<feature type="domain" description="DEK-C" evidence="5">
    <location>
        <begin position="2"/>
        <end position="59"/>
    </location>
</feature>
<feature type="compositionally biased region" description="Low complexity" evidence="4">
    <location>
        <begin position="343"/>
        <end position="358"/>
    </location>
</feature>
<evidence type="ECO:0000259" key="5">
    <source>
        <dbReference type="PROSITE" id="PS51998"/>
    </source>
</evidence>
<proteinExistence type="predicted"/>
<feature type="region of interest" description="Disordered" evidence="4">
    <location>
        <begin position="63"/>
        <end position="119"/>
    </location>
</feature>
<sequence>MAFDTGKARVAIRRIMEEAGNDLSQLSTKRIRKSLEESWGCGLKEHRETIDELVMERVVELREGAKAPPSQAQHKGKRASTTPRTGAGAPGKKKARVSDTAAGSARRDPARPSSAISRLEAEEARLQALVKRCKLSRPRNLNKLDDDERVEKLRQIVTAALGSHKPEKGAVAAYLAKKAREFELDGIDTSNIIDAPAVSSSGRPRRSVGSDFLAPCEGALAAGECGGGGGVWGKCQGVGWAGGPWRRIKWCGCGCVSPLLLRLNFLSLRYTSIVRTPREHGERQGNRRLVKGSNRNRNDDEESRSESPSEDLSEDEEHNQRREKPPLQARRRGIEEDDDTDDGQGAQDDAFSSSDAGSSPPPLTDDDC</sequence>
<accession>A0AB34K8U9</accession>